<feature type="binding site" evidence="3 5">
    <location>
        <position position="26"/>
    </location>
    <ligand>
        <name>substrate</name>
    </ligand>
</feature>
<keyword evidence="2 3" id="KW-0413">Isomerase</keyword>
<evidence type="ECO:0000256" key="2">
    <source>
        <dbReference type="ARBA" id="ARBA00023235"/>
    </source>
</evidence>
<comment type="pathway">
    <text evidence="3 4">Purine metabolism; IMP biosynthesis via de novo pathway; 5-amino-1-(5-phospho-D-ribosyl)imidazole-4-carboxylate from 5-amino-1-(5-phospho-D-ribosyl)imidazole (N5-CAIR route): step 2/2.</text>
</comment>
<comment type="similarity">
    <text evidence="3">Belongs to the AIR carboxylase family. Class I subfamily.</text>
</comment>
<dbReference type="GO" id="GO:0034023">
    <property type="term" value="F:5-(carboxyamino)imidazole ribonucleotide mutase activity"/>
    <property type="evidence" value="ECO:0007669"/>
    <property type="project" value="UniProtKB-UniRule"/>
</dbReference>
<evidence type="ECO:0000256" key="1">
    <source>
        <dbReference type="ARBA" id="ARBA00022755"/>
    </source>
</evidence>
<dbReference type="Gene3D" id="3.40.50.1970">
    <property type="match status" value="1"/>
</dbReference>
<comment type="caution">
    <text evidence="7">The sequence shown here is derived from an EMBL/GenBank/DDBJ whole genome shotgun (WGS) entry which is preliminary data.</text>
</comment>
<dbReference type="EC" id="5.4.99.18" evidence="3 4"/>
<feature type="binding site" evidence="3 5">
    <location>
        <position position="53"/>
    </location>
    <ligand>
        <name>substrate</name>
    </ligand>
</feature>
<keyword evidence="1 3" id="KW-0658">Purine biosynthesis</keyword>
<name>C9LMP6_9FIRM</name>
<dbReference type="Pfam" id="PF00731">
    <property type="entry name" value="AIRC"/>
    <property type="match status" value="1"/>
</dbReference>
<evidence type="ECO:0000313" key="7">
    <source>
        <dbReference type="EMBL" id="EEW96832.1"/>
    </source>
</evidence>
<dbReference type="SMART" id="SM01001">
    <property type="entry name" value="AIRC"/>
    <property type="match status" value="1"/>
</dbReference>
<dbReference type="UniPathway" id="UPA00074">
    <property type="reaction ID" value="UER00943"/>
</dbReference>
<evidence type="ECO:0000256" key="5">
    <source>
        <dbReference type="PIRSR" id="PIRSR001338-1"/>
    </source>
</evidence>
<dbReference type="STRING" id="592028.GCWU000321_00800"/>
<comment type="catalytic activity">
    <reaction evidence="3 4">
        <text>5-carboxyamino-1-(5-phospho-D-ribosyl)imidazole + H(+) = 5-amino-1-(5-phospho-D-ribosyl)imidazole-4-carboxylate</text>
        <dbReference type="Rhea" id="RHEA:13193"/>
        <dbReference type="ChEBI" id="CHEBI:15378"/>
        <dbReference type="ChEBI" id="CHEBI:58730"/>
        <dbReference type="ChEBI" id="CHEBI:77657"/>
        <dbReference type="EC" id="5.4.99.18"/>
    </reaction>
</comment>
<evidence type="ECO:0000313" key="8">
    <source>
        <dbReference type="Proteomes" id="UP000004736"/>
    </source>
</evidence>
<dbReference type="GO" id="GO:0006189">
    <property type="term" value="P:'de novo' IMP biosynthetic process"/>
    <property type="evidence" value="ECO:0007669"/>
    <property type="project" value="UniProtKB-UniRule"/>
</dbReference>
<dbReference type="EMBL" id="ACIM02000001">
    <property type="protein sequence ID" value="EEW96832.1"/>
    <property type="molecule type" value="Genomic_DNA"/>
</dbReference>
<feature type="domain" description="PurE" evidence="6">
    <location>
        <begin position="15"/>
        <end position="164"/>
    </location>
</feature>
<gene>
    <name evidence="3 7" type="primary">purE</name>
    <name evidence="7" type="ORF">GCWU000321_00800</name>
</gene>
<dbReference type="eggNOG" id="COG0041">
    <property type="taxonomic scope" value="Bacteria"/>
</dbReference>
<keyword evidence="8" id="KW-1185">Reference proteome</keyword>
<organism evidence="7 8">
    <name type="scientific">Dialister invisus DSM 15470</name>
    <dbReference type="NCBI Taxonomy" id="592028"/>
    <lineage>
        <taxon>Bacteria</taxon>
        <taxon>Bacillati</taxon>
        <taxon>Bacillota</taxon>
        <taxon>Negativicutes</taxon>
        <taxon>Veillonellales</taxon>
        <taxon>Veillonellaceae</taxon>
        <taxon>Dialister</taxon>
    </lineage>
</organism>
<dbReference type="NCBIfam" id="TIGR01162">
    <property type="entry name" value="purE"/>
    <property type="match status" value="1"/>
</dbReference>
<dbReference type="InterPro" id="IPR024694">
    <property type="entry name" value="PurE_prokaryotes"/>
</dbReference>
<dbReference type="HOGENOM" id="CLU_094982_2_0_9"/>
<dbReference type="PANTHER" id="PTHR23046">
    <property type="entry name" value="PHOSPHORIBOSYLAMINOIMIDAZOLE CARBOXYLASE CATALYTIC SUBUNIT"/>
    <property type="match status" value="1"/>
</dbReference>
<dbReference type="SUPFAM" id="SSF52255">
    <property type="entry name" value="N5-CAIR mutase (phosphoribosylaminoimidazole carboxylase, PurE)"/>
    <property type="match status" value="1"/>
</dbReference>
<evidence type="ECO:0000256" key="3">
    <source>
        <dbReference type="HAMAP-Rule" id="MF_01929"/>
    </source>
</evidence>
<dbReference type="AlphaFoldDB" id="C9LMP6"/>
<dbReference type="InterPro" id="IPR033747">
    <property type="entry name" value="PurE_ClassI"/>
</dbReference>
<dbReference type="InterPro" id="IPR000031">
    <property type="entry name" value="PurE_dom"/>
</dbReference>
<dbReference type="PIRSF" id="PIRSF001338">
    <property type="entry name" value="AIR_carboxylase"/>
    <property type="match status" value="1"/>
</dbReference>
<dbReference type="PANTHER" id="PTHR23046:SF2">
    <property type="entry name" value="PHOSPHORIBOSYLAMINOIMIDAZOLE CARBOXYLASE"/>
    <property type="match status" value="1"/>
</dbReference>
<reference evidence="7" key="1">
    <citation type="submission" date="2009-09" db="EMBL/GenBank/DDBJ databases">
        <authorList>
            <person name="Weinstock G."/>
            <person name="Sodergren E."/>
            <person name="Clifton S."/>
            <person name="Fulton L."/>
            <person name="Fulton B."/>
            <person name="Courtney L."/>
            <person name="Fronick C."/>
            <person name="Harrison M."/>
            <person name="Strong C."/>
            <person name="Farmer C."/>
            <person name="Delahaunty K."/>
            <person name="Markovic C."/>
            <person name="Hall O."/>
            <person name="Minx P."/>
            <person name="Tomlinson C."/>
            <person name="Mitreva M."/>
            <person name="Nelson J."/>
            <person name="Hou S."/>
            <person name="Wollam A."/>
            <person name="Pepin K.H."/>
            <person name="Johnson M."/>
            <person name="Bhonagiri V."/>
            <person name="Nash W.E."/>
            <person name="Warren W."/>
            <person name="Chinwalla A."/>
            <person name="Mardis E.R."/>
            <person name="Wilson R.K."/>
        </authorList>
    </citation>
    <scope>NUCLEOTIDE SEQUENCE [LARGE SCALE GENOMIC DNA]</scope>
    <source>
        <strain evidence="7">DSM 15470</strain>
    </source>
</reference>
<dbReference type="HAMAP" id="MF_01929">
    <property type="entry name" value="PurE_classI"/>
    <property type="match status" value="1"/>
</dbReference>
<protein>
    <recommendedName>
        <fullName evidence="3 4">N5-carboxyaminoimidazole ribonucleotide mutase</fullName>
        <shortName evidence="3 4">N5-CAIR mutase</shortName>
        <ecNumber evidence="3 4">5.4.99.18</ecNumber>
    </recommendedName>
    <alternativeName>
        <fullName evidence="3">5-(carboxyamino)imidazole ribonucleotide mutase</fullName>
    </alternativeName>
</protein>
<comment type="function">
    <text evidence="3 4">Catalyzes the conversion of N5-carboxyaminoimidazole ribonucleotide (N5-CAIR) to 4-carboxy-5-aminoimidazole ribonucleotide (CAIR).</text>
</comment>
<keyword evidence="7" id="KW-0456">Lyase</keyword>
<dbReference type="GO" id="GO:0016829">
    <property type="term" value="F:lyase activity"/>
    <property type="evidence" value="ECO:0007669"/>
    <property type="project" value="UniProtKB-KW"/>
</dbReference>
<evidence type="ECO:0000259" key="6">
    <source>
        <dbReference type="SMART" id="SM01001"/>
    </source>
</evidence>
<accession>C9LMP6</accession>
<proteinExistence type="inferred from homology"/>
<dbReference type="Proteomes" id="UP000004736">
    <property type="component" value="Unassembled WGS sequence"/>
</dbReference>
<sequence length="176" mass="18734">MGSRGLLFLFKEGTMHVGIVMGSDSDLPVMKKAAEVLSGFGVTYDMAIASAHRTPKKLEEFILAQEEKGAACFIAGAGMAAALPGVVASMTLCPVIGVPLSGARLDGMDALFSIVQMPSGIPVATVAIDGAKNAAYLAVEIGAAADRDLYRKYKEYREEMAAEIYRKDEKLQKELK</sequence>
<feature type="binding site" evidence="3 5">
    <location>
        <position position="23"/>
    </location>
    <ligand>
        <name>substrate</name>
    </ligand>
</feature>
<evidence type="ECO:0000256" key="4">
    <source>
        <dbReference type="PIRNR" id="PIRNR001338"/>
    </source>
</evidence>